<keyword evidence="2" id="KW-1185">Reference proteome</keyword>
<dbReference type="RefSeq" id="WP_136837631.1">
    <property type="nucleotide sequence ID" value="NZ_SWBQ01000006.1"/>
</dbReference>
<protein>
    <recommendedName>
        <fullName evidence="3">YD repeat-containing protein</fullName>
    </recommendedName>
</protein>
<evidence type="ECO:0000313" key="2">
    <source>
        <dbReference type="Proteomes" id="UP000307244"/>
    </source>
</evidence>
<proteinExistence type="predicted"/>
<comment type="caution">
    <text evidence="1">The sequence shown here is derived from an EMBL/GenBank/DDBJ whole genome shotgun (WGS) entry which is preliminary data.</text>
</comment>
<evidence type="ECO:0008006" key="3">
    <source>
        <dbReference type="Google" id="ProtNLM"/>
    </source>
</evidence>
<dbReference type="EMBL" id="SWBQ01000006">
    <property type="protein sequence ID" value="TKC03992.1"/>
    <property type="molecule type" value="Genomic_DNA"/>
</dbReference>
<dbReference type="OrthoDB" id="903892at2"/>
<dbReference type="AlphaFoldDB" id="A0A4U1CD45"/>
<organism evidence="1 2">
    <name type="scientific">Pedobacter frigoris</name>
    <dbReference type="NCBI Taxonomy" id="2571272"/>
    <lineage>
        <taxon>Bacteria</taxon>
        <taxon>Pseudomonadati</taxon>
        <taxon>Bacteroidota</taxon>
        <taxon>Sphingobacteriia</taxon>
        <taxon>Sphingobacteriales</taxon>
        <taxon>Sphingobacteriaceae</taxon>
        <taxon>Pedobacter</taxon>
    </lineage>
</organism>
<evidence type="ECO:0000313" key="1">
    <source>
        <dbReference type="EMBL" id="TKC03992.1"/>
    </source>
</evidence>
<sequence>MRSKSIFIIFCLTFIGLVSKAEPLKPVKSLTDSTKLYYQYTYLSSNAISEEFISTADGKVNRVTRYLYPRDYWSGSGTPMIDSLINNRLFSLPLETVVLDHDSIVGGQISLYYPSGKALMREQLALVRPVNGFTSEFGYSNLNSLSTPQHLTDGISPDLRYEKRVTYDVYDGMGNLLQSTATNGITSCSVWGYNNRYVIAEVSNVAITDVAYSSFERRAKGNWTFSGTCSGDVTSPVGEQCYNLAGGNITKTGLSNSKTFQLSYWEKSGATVSVTGIGITFIKTITGRTLDGWSLITKYLTTSSGSITISGTGYIDDLRLHPKEAMMSSTAFKPLVGIITKADARGNTLYYDYDGFQRLKYERDMNRNIIKSYSYNQKQY</sequence>
<dbReference type="Proteomes" id="UP000307244">
    <property type="component" value="Unassembled WGS sequence"/>
</dbReference>
<name>A0A4U1CD45_9SPHI</name>
<accession>A0A4U1CD45</accession>
<gene>
    <name evidence="1" type="ORF">FA047_18795</name>
</gene>
<reference evidence="1 2" key="1">
    <citation type="submission" date="2019-04" db="EMBL/GenBank/DDBJ databases">
        <title>Pedobacter sp. RP-3-15 sp. nov., isolated from Arctic soil.</title>
        <authorList>
            <person name="Dahal R.H."/>
            <person name="Kim D.-U."/>
        </authorList>
    </citation>
    <scope>NUCLEOTIDE SEQUENCE [LARGE SCALE GENOMIC DNA]</scope>
    <source>
        <strain evidence="1 2">RP-3-15</strain>
    </source>
</reference>